<comment type="caution">
    <text evidence="1">The sequence shown here is derived from an EMBL/GenBank/DDBJ whole genome shotgun (WGS) entry which is preliminary data.</text>
</comment>
<organism evidence="1 2">
    <name type="scientific">Chitinophaga pinensis</name>
    <dbReference type="NCBI Taxonomy" id="79329"/>
    <lineage>
        <taxon>Bacteria</taxon>
        <taxon>Pseudomonadati</taxon>
        <taxon>Bacteroidota</taxon>
        <taxon>Chitinophagia</taxon>
        <taxon>Chitinophagales</taxon>
        <taxon>Chitinophagaceae</taxon>
        <taxon>Chitinophaga</taxon>
    </lineage>
</organism>
<accession>A0A5C6LM24</accession>
<dbReference type="AlphaFoldDB" id="A0A5C6LM24"/>
<dbReference type="Proteomes" id="UP000318815">
    <property type="component" value="Unassembled WGS sequence"/>
</dbReference>
<dbReference type="RefSeq" id="WP_146307161.1">
    <property type="nucleotide sequence ID" value="NZ_VOHS01000030.1"/>
</dbReference>
<reference evidence="1 2" key="1">
    <citation type="submission" date="2019-08" db="EMBL/GenBank/DDBJ databases">
        <title>Whole genome sequencing of chitin degrading bacteria Chitinophaga pinensis YS16.</title>
        <authorList>
            <person name="Singh R.P."/>
            <person name="Manchanda G."/>
            <person name="Maurya I.K."/>
            <person name="Joshi N.K."/>
            <person name="Srivastava A.K."/>
        </authorList>
    </citation>
    <scope>NUCLEOTIDE SEQUENCE [LARGE SCALE GENOMIC DNA]</scope>
    <source>
        <strain evidence="1 2">YS-16</strain>
    </source>
</reference>
<gene>
    <name evidence="1" type="ORF">FEF09_22325</name>
</gene>
<evidence type="ECO:0000313" key="1">
    <source>
        <dbReference type="EMBL" id="TWV97399.1"/>
    </source>
</evidence>
<dbReference type="OrthoDB" id="9920253at2"/>
<name>A0A5C6LM24_9BACT</name>
<dbReference type="EMBL" id="VOHS01000030">
    <property type="protein sequence ID" value="TWV97399.1"/>
    <property type="molecule type" value="Genomic_DNA"/>
</dbReference>
<protein>
    <submittedName>
        <fullName evidence="1">Uncharacterized protein</fullName>
    </submittedName>
</protein>
<sequence>MLLLIAMQGCSHRYIVSGRLQKQLAHGNITRAQYDSSINTFYSTNRDNFTGNVKVKKQGSYVQARPGNTVFKPDYIALKFADSSLVYASYQFDTLSNEVLARAHGTHHRYTTSEGELILEYLLTRDFHVYNILRYARISDNGDTLTFYKTQTLQLRHPKYELENERVYIYDSTLTAIPIMPE</sequence>
<proteinExistence type="predicted"/>
<keyword evidence="2" id="KW-1185">Reference proteome</keyword>
<evidence type="ECO:0000313" key="2">
    <source>
        <dbReference type="Proteomes" id="UP000318815"/>
    </source>
</evidence>